<dbReference type="InterPro" id="IPR011013">
    <property type="entry name" value="Gal_mutarotase_sf_dom"/>
</dbReference>
<keyword evidence="2" id="KW-0413">Isomerase</keyword>
<evidence type="ECO:0000313" key="5">
    <source>
        <dbReference type="EMBL" id="KAL3701731.1"/>
    </source>
</evidence>
<keyword evidence="4" id="KW-1133">Transmembrane helix</keyword>
<evidence type="ECO:0000256" key="4">
    <source>
        <dbReference type="SAM" id="Phobius"/>
    </source>
</evidence>
<proteinExistence type="inferred from homology"/>
<dbReference type="GO" id="GO:0016853">
    <property type="term" value="F:isomerase activity"/>
    <property type="evidence" value="ECO:0007669"/>
    <property type="project" value="UniProtKB-KW"/>
</dbReference>
<dbReference type="SUPFAM" id="SSF74650">
    <property type="entry name" value="Galactose mutarotase-like"/>
    <property type="match status" value="1"/>
</dbReference>
<dbReference type="Pfam" id="PF01263">
    <property type="entry name" value="Aldose_epim"/>
    <property type="match status" value="1"/>
</dbReference>
<comment type="similarity">
    <text evidence="1">Belongs to the aldose epimerase family.</text>
</comment>
<evidence type="ECO:0008006" key="7">
    <source>
        <dbReference type="Google" id="ProtNLM"/>
    </source>
</evidence>
<name>A0ABD3IEI0_9MARC</name>
<dbReference type="Proteomes" id="UP001633002">
    <property type="component" value="Unassembled WGS sequence"/>
</dbReference>
<dbReference type="InterPro" id="IPR014718">
    <property type="entry name" value="GH-type_carb-bd"/>
</dbReference>
<dbReference type="CDD" id="cd09019">
    <property type="entry name" value="galactose_mutarotase_like"/>
    <property type="match status" value="1"/>
</dbReference>
<dbReference type="Gene3D" id="2.70.98.10">
    <property type="match status" value="1"/>
</dbReference>
<protein>
    <recommendedName>
        <fullName evidence="7">Aldose 1-epimerase</fullName>
    </recommendedName>
</protein>
<dbReference type="NCBIfam" id="NF008277">
    <property type="entry name" value="PRK11055.1"/>
    <property type="match status" value="1"/>
</dbReference>
<sequence>MEGTKYLIEPKEPDLAKRREARVKLSILGFLCLIAAVFIVLRCIEVVRMEENSVDVEDFGVAQVYTLKRGQIEVKVTNWGATVMSLKVPDSKGQVEDIVLGFDSVKTYVEGHYDTYFGAIVGRVANRIANSSFELDGKVYHLPANNGPNCLHGGLKGFDKVLWQSQIVDHGKEPSVQFTYDSPDGDQGFPGELQVTVTYTLGENSVFRIDMAATPGKKATPVNLASHSYFNLQGQGSGDVLGHEIQIYGASYTPVDDGLIPTGETVSVKGTPFDFLEEHPIGSSISELSGPPPVGYDNNYVLNGEGEGDALKKAARVVEPVSGRVLELWTTAPGMQFYTGNFLNGVVGKGGVAYHIHDAFCLETQGYPNAINEPKFPSVVVHPGQTYKHVMVYRFSTRSKLGGLYFVRSSEVVNVSIAMIHMIPEKLSTSLNGLASRDTMLKRVLH</sequence>
<accession>A0ABD3IEI0</accession>
<keyword evidence="4" id="KW-0472">Membrane</keyword>
<organism evidence="5 6">
    <name type="scientific">Riccia sorocarpa</name>
    <dbReference type="NCBI Taxonomy" id="122646"/>
    <lineage>
        <taxon>Eukaryota</taxon>
        <taxon>Viridiplantae</taxon>
        <taxon>Streptophyta</taxon>
        <taxon>Embryophyta</taxon>
        <taxon>Marchantiophyta</taxon>
        <taxon>Marchantiopsida</taxon>
        <taxon>Marchantiidae</taxon>
        <taxon>Marchantiales</taxon>
        <taxon>Ricciaceae</taxon>
        <taxon>Riccia</taxon>
    </lineage>
</organism>
<keyword evidence="3" id="KW-0119">Carbohydrate metabolism</keyword>
<evidence type="ECO:0000256" key="1">
    <source>
        <dbReference type="ARBA" id="ARBA00006206"/>
    </source>
</evidence>
<evidence type="ECO:0000256" key="2">
    <source>
        <dbReference type="ARBA" id="ARBA00023235"/>
    </source>
</evidence>
<gene>
    <name evidence="5" type="ORF">R1sor_019753</name>
</gene>
<evidence type="ECO:0000313" key="6">
    <source>
        <dbReference type="Proteomes" id="UP001633002"/>
    </source>
</evidence>
<comment type="caution">
    <text evidence="5">The sequence shown here is derived from an EMBL/GenBank/DDBJ whole genome shotgun (WGS) entry which is preliminary data.</text>
</comment>
<keyword evidence="4" id="KW-0812">Transmembrane</keyword>
<dbReference type="AlphaFoldDB" id="A0ABD3IEI0"/>
<feature type="transmembrane region" description="Helical" evidence="4">
    <location>
        <begin position="21"/>
        <end position="41"/>
    </location>
</feature>
<dbReference type="InterPro" id="IPR047215">
    <property type="entry name" value="Galactose_mutarotase-like"/>
</dbReference>
<dbReference type="PANTHER" id="PTHR10091:SF0">
    <property type="entry name" value="GALACTOSE MUTAROTASE"/>
    <property type="match status" value="1"/>
</dbReference>
<reference evidence="5 6" key="1">
    <citation type="submission" date="2024-09" db="EMBL/GenBank/DDBJ databases">
        <title>Chromosome-scale assembly of Riccia sorocarpa.</title>
        <authorList>
            <person name="Paukszto L."/>
        </authorList>
    </citation>
    <scope>NUCLEOTIDE SEQUENCE [LARGE SCALE GENOMIC DNA]</scope>
    <source>
        <strain evidence="5">LP-2024</strain>
        <tissue evidence="5">Aerial parts of the thallus</tissue>
    </source>
</reference>
<keyword evidence="6" id="KW-1185">Reference proteome</keyword>
<evidence type="ECO:0000256" key="3">
    <source>
        <dbReference type="ARBA" id="ARBA00023277"/>
    </source>
</evidence>
<dbReference type="PANTHER" id="PTHR10091">
    <property type="entry name" value="ALDOSE-1-EPIMERASE"/>
    <property type="match status" value="1"/>
</dbReference>
<dbReference type="InterPro" id="IPR008183">
    <property type="entry name" value="Aldose_1/G6P_1-epimerase"/>
</dbReference>
<dbReference type="EMBL" id="JBJQOH010000001">
    <property type="protein sequence ID" value="KAL3701731.1"/>
    <property type="molecule type" value="Genomic_DNA"/>
</dbReference>